<evidence type="ECO:0000313" key="2">
    <source>
        <dbReference type="Proteomes" id="UP001164539"/>
    </source>
</evidence>
<gene>
    <name evidence="1" type="ORF">OWV82_000791</name>
</gene>
<protein>
    <submittedName>
        <fullName evidence="1">Kinesin-related protein</fullName>
    </submittedName>
</protein>
<dbReference type="EMBL" id="CM051394">
    <property type="protein sequence ID" value="KAJ4727742.1"/>
    <property type="molecule type" value="Genomic_DNA"/>
</dbReference>
<dbReference type="Proteomes" id="UP001164539">
    <property type="component" value="Chromosome 1"/>
</dbReference>
<sequence>MAGEGTFSFSVVSVVEDVLQQHGNRLRDLDLESRKAEEAASRRYEAAGWLRKMVGVVAAKDLPAEPSEEEFRHGLRSGIILCNVLNKVQPGAVPKVVESPDAALIPDGAALSAYQYFENVRNFLVAVQEMALPTFEASDLEQGGKSARVVNCVLALKSYSEWKQTGGNGIWKFGGNVKSTTLGKSFVRKNSEPFMNSLSRTSSMNERSLNSQSFDLDSNKMSSSGSFSMLIRALLLDKKPDEVPMLVESVLSKLVEEFEHRIASQYEQTRTTPKDIAASYGNKSLLKSAVVDKKVEDKNFKVIKKEECFNKNYIPDEEIKSRSLKQQSIFDQQQRDIQELKHGLNTTKAGIQFMQMKFQEEFSNLGLHIHGLAHAASGYHRVLEENRKLYNQVQDLKGSIRVYCRVRPFLSGQSNYLSTVDIIEEGTISINTPAKHGKGHKSFTFNKVFEPSATQAEVFSDMQPLIRSVLDGYNVCIFAYGQTGSGKTFTMTGPKELTEKSQGVNYRALSDLFLIAEQRKDIFRYDVSVQMLEIYNEQVRDLLVTDGSNKRLEIRNSSQTGLNVPDASLIPVSSTAEVINLMNLGQKNRAVGATALNDRSSRSHSCLTVHIQGKDLTSGAIYRGCMHLVDLAGSERVNKSEVTGDRLKEAQHINKSLSALGDVIASLAQKNPHVPYRNSKLTQLLQDSLGGQAKTLMFVHISPEPDALGETISTLKFAERVATVELGAARVNKDSSDVKELKEQIASLKAALTRKEAETEHNQYSMSGSSERCRTKASELSPFNSNQRVGDTLGDQNSYRRPMGDVGNTEVQTNAALRQKRQSFDLDELLANSPPWPPVISPSQNYGDDEKEMGSGEWVDKVMVNKQDVVNRVENSLGCWETDNGHSPDVFYQKYLQDSSKIYPDQSYNMFMGGNRFNVATSDDLDDLDAATSDSSEPDLLWQFNQSKFTSMANGIESKTKKQTVKSAKNPELRNPNPMLGPSPSRKLTNGVGAPLRRNGRQPAAEGKRKTGNRK</sequence>
<proteinExistence type="predicted"/>
<accession>A0ACC1YX15</accession>
<reference evidence="1 2" key="1">
    <citation type="journal article" date="2023" name="Science">
        <title>Complex scaffold remodeling in plant triterpene biosynthesis.</title>
        <authorList>
            <person name="De La Pena R."/>
            <person name="Hodgson H."/>
            <person name="Liu J.C."/>
            <person name="Stephenson M.J."/>
            <person name="Martin A.C."/>
            <person name="Owen C."/>
            <person name="Harkess A."/>
            <person name="Leebens-Mack J."/>
            <person name="Jimenez L.E."/>
            <person name="Osbourn A."/>
            <person name="Sattely E.S."/>
        </authorList>
    </citation>
    <scope>NUCLEOTIDE SEQUENCE [LARGE SCALE GENOMIC DNA]</scope>
    <source>
        <strain evidence="2">cv. JPN11</strain>
        <tissue evidence="1">Leaf</tissue>
    </source>
</reference>
<name>A0ACC1YX15_MELAZ</name>
<organism evidence="1 2">
    <name type="scientific">Melia azedarach</name>
    <name type="common">Chinaberry tree</name>
    <dbReference type="NCBI Taxonomy" id="155640"/>
    <lineage>
        <taxon>Eukaryota</taxon>
        <taxon>Viridiplantae</taxon>
        <taxon>Streptophyta</taxon>
        <taxon>Embryophyta</taxon>
        <taxon>Tracheophyta</taxon>
        <taxon>Spermatophyta</taxon>
        <taxon>Magnoliopsida</taxon>
        <taxon>eudicotyledons</taxon>
        <taxon>Gunneridae</taxon>
        <taxon>Pentapetalae</taxon>
        <taxon>rosids</taxon>
        <taxon>malvids</taxon>
        <taxon>Sapindales</taxon>
        <taxon>Meliaceae</taxon>
        <taxon>Melia</taxon>
    </lineage>
</organism>
<evidence type="ECO:0000313" key="1">
    <source>
        <dbReference type="EMBL" id="KAJ4727742.1"/>
    </source>
</evidence>
<keyword evidence="2" id="KW-1185">Reference proteome</keyword>
<comment type="caution">
    <text evidence="1">The sequence shown here is derived from an EMBL/GenBank/DDBJ whole genome shotgun (WGS) entry which is preliminary data.</text>
</comment>